<evidence type="ECO:0000256" key="2">
    <source>
        <dbReference type="ARBA" id="ARBA00023002"/>
    </source>
</evidence>
<keyword evidence="2" id="KW-0560">Oxidoreductase</keyword>
<gene>
    <name evidence="5" type="ORF">BELL_0024g00020</name>
</gene>
<proteinExistence type="inferred from homology"/>
<evidence type="ECO:0000256" key="3">
    <source>
        <dbReference type="RuleBase" id="RU000363"/>
    </source>
</evidence>
<dbReference type="PANTHER" id="PTHR44229">
    <property type="entry name" value="15-HYDROXYPROSTAGLANDIN DEHYDROGENASE [NAD(+)]"/>
    <property type="match status" value="1"/>
</dbReference>
<dbReference type="Proteomes" id="UP000297229">
    <property type="component" value="Unassembled WGS sequence"/>
</dbReference>
<organism evidence="5 6">
    <name type="scientific">Botrytis elliptica</name>
    <dbReference type="NCBI Taxonomy" id="278938"/>
    <lineage>
        <taxon>Eukaryota</taxon>
        <taxon>Fungi</taxon>
        <taxon>Dikarya</taxon>
        <taxon>Ascomycota</taxon>
        <taxon>Pezizomycotina</taxon>
        <taxon>Leotiomycetes</taxon>
        <taxon>Helotiales</taxon>
        <taxon>Sclerotiniaceae</taxon>
        <taxon>Botrytis</taxon>
    </lineage>
</organism>
<feature type="region of interest" description="Disordered" evidence="4">
    <location>
        <begin position="116"/>
        <end position="148"/>
    </location>
</feature>
<dbReference type="PRINTS" id="PR00081">
    <property type="entry name" value="GDHRDH"/>
</dbReference>
<dbReference type="InterPro" id="IPR036291">
    <property type="entry name" value="NAD(P)-bd_dom_sf"/>
</dbReference>
<feature type="region of interest" description="Disordered" evidence="4">
    <location>
        <begin position="72"/>
        <end position="93"/>
    </location>
</feature>
<dbReference type="EMBL" id="PQXM01000024">
    <property type="protein sequence ID" value="TGO79724.1"/>
    <property type="molecule type" value="Genomic_DNA"/>
</dbReference>
<comment type="caution">
    <text evidence="5">The sequence shown here is derived from an EMBL/GenBank/DDBJ whole genome shotgun (WGS) entry which is preliminary data.</text>
</comment>
<dbReference type="Pfam" id="PF00106">
    <property type="entry name" value="adh_short"/>
    <property type="match status" value="1"/>
</dbReference>
<dbReference type="SUPFAM" id="SSF51735">
    <property type="entry name" value="NAD(P)-binding Rossmann-fold domains"/>
    <property type="match status" value="1"/>
</dbReference>
<evidence type="ECO:0000256" key="1">
    <source>
        <dbReference type="ARBA" id="ARBA00006484"/>
    </source>
</evidence>
<dbReference type="GO" id="GO:0005737">
    <property type="term" value="C:cytoplasm"/>
    <property type="evidence" value="ECO:0007669"/>
    <property type="project" value="TreeGrafter"/>
</dbReference>
<comment type="similarity">
    <text evidence="1 3">Belongs to the short-chain dehydrogenases/reductases (SDR) family.</text>
</comment>
<evidence type="ECO:0000256" key="4">
    <source>
        <dbReference type="SAM" id="MobiDB-lite"/>
    </source>
</evidence>
<evidence type="ECO:0000313" key="5">
    <source>
        <dbReference type="EMBL" id="TGO79724.1"/>
    </source>
</evidence>
<dbReference type="Gene3D" id="3.40.50.720">
    <property type="entry name" value="NAD(P)-binding Rossmann-like Domain"/>
    <property type="match status" value="2"/>
</dbReference>
<dbReference type="PANTHER" id="PTHR44229:SF4">
    <property type="entry name" value="15-HYDROXYPROSTAGLANDIN DEHYDROGENASE [NAD(+)]"/>
    <property type="match status" value="1"/>
</dbReference>
<dbReference type="AlphaFoldDB" id="A0A4Z1K2I4"/>
<evidence type="ECO:0000313" key="6">
    <source>
        <dbReference type="Proteomes" id="UP000297229"/>
    </source>
</evidence>
<accession>A0A4Z1K2I4</accession>
<feature type="compositionally biased region" description="Low complexity" evidence="4">
    <location>
        <begin position="72"/>
        <end position="83"/>
    </location>
</feature>
<feature type="compositionally biased region" description="Polar residues" evidence="4">
    <location>
        <begin position="135"/>
        <end position="146"/>
    </location>
</feature>
<dbReference type="InterPro" id="IPR002347">
    <property type="entry name" value="SDR_fam"/>
</dbReference>
<keyword evidence="6" id="KW-1185">Reference proteome</keyword>
<dbReference type="PRINTS" id="PR00080">
    <property type="entry name" value="SDRFAMILY"/>
</dbReference>
<name>A0A4Z1K2I4_9HELO</name>
<dbReference type="GO" id="GO:0016616">
    <property type="term" value="F:oxidoreductase activity, acting on the CH-OH group of donors, NAD or NADP as acceptor"/>
    <property type="evidence" value="ECO:0007669"/>
    <property type="project" value="TreeGrafter"/>
</dbReference>
<protein>
    <submittedName>
        <fullName evidence="5">Uncharacterized protein</fullName>
    </submittedName>
</protein>
<reference evidence="5 6" key="1">
    <citation type="submission" date="2017-12" db="EMBL/GenBank/DDBJ databases">
        <title>Comparative genomics of Botrytis spp.</title>
        <authorList>
            <person name="Valero-Jimenez C.A."/>
            <person name="Tapia P."/>
            <person name="Veloso J."/>
            <person name="Silva-Moreno E."/>
            <person name="Staats M."/>
            <person name="Valdes J.H."/>
            <person name="Van Kan J.A.L."/>
        </authorList>
    </citation>
    <scope>NUCLEOTIDE SEQUENCE [LARGE SCALE GENOMIC DNA]</scope>
    <source>
        <strain evidence="5 6">Be9601</strain>
    </source>
</reference>
<sequence length="313" mass="33469">MDLEVEGKVAIVTGAGSGTLLSLLTPTLFPPSHILSPGINLAFATLLLSKGCNVVIADLSLQPAATQLLTTYTSTSPDSSSPGTPTPPQSGIDILVPGAGLFDPLFSNFYNPPGTPLSQDTHHLHPPPSLEKPLQGNQSNTTSPNVNPFPGSFHTLNVNITHPIRLTQMGVEYWTSSHRSGRVICVGSVAGQIGVMETPLYHASKFAITGFVRSVAGLEELGIRVTAIAPALVQTPIWSHQPDKMTMLTSDQRWIPAEAVAEAMLELLTRAEYVGGTILEDEGPTFEPGYMIGNLEGYKEEIYKKLREGKMGM</sequence>
<dbReference type="STRING" id="278938.A0A4Z1K2I4"/>